<evidence type="ECO:0000256" key="3">
    <source>
        <dbReference type="ARBA" id="ARBA00022827"/>
    </source>
</evidence>
<evidence type="ECO:0000256" key="2">
    <source>
        <dbReference type="ARBA" id="ARBA00022630"/>
    </source>
</evidence>
<evidence type="ECO:0000259" key="5">
    <source>
        <dbReference type="Pfam" id="PF07992"/>
    </source>
</evidence>
<keyword evidence="4" id="KW-0560">Oxidoreductase</keyword>
<dbReference type="InterPro" id="IPR050446">
    <property type="entry name" value="FAD-oxidoreductase/Apoptosis"/>
</dbReference>
<gene>
    <name evidence="7" type="ordered locus">Hbal_2541</name>
</gene>
<dbReference type="RefSeq" id="WP_015828366.1">
    <property type="nucleotide sequence ID" value="NC_012982.1"/>
</dbReference>
<dbReference type="Proteomes" id="UP000002745">
    <property type="component" value="Chromosome"/>
</dbReference>
<sequence>MIVIIGAGQAGIQTAISLRKYGSETAIVLVGEEAHPPYQRPPLSKAYLKGESDCERLHLKPLSWFETNNILLKMNSHVHAVDCKMSTVILSSGEQIEYDKLVFATGSDPHVLAVEGKDLNGVMSLRKISDVDALRPYIKPGVKIAIVGAGYIGLEAAAVCSGYGMEVSVFEAADRILTRVSGVEVAEFLTQYHTKNGVTFHFGAKVVGFEGRDGHVCGIQTEHHGEVSVDIVLMGVGIRPNSEIAESAGIACKNGILVDEDAKTSVDGVWAAGDCAARPIVQLGGHHRLESVHNAIEQGNLTAASIMQLPRPRVDVPWFWSDQNDLKLQTAGLLGGFDQSIIRGNLCDEKFSVWYFLGDKLLAVDAINSPPDFMVGKKLIQSQKAIDKWKISDTGLSLKELL</sequence>
<dbReference type="PANTHER" id="PTHR43557:SF2">
    <property type="entry name" value="RIESKE DOMAIN-CONTAINING PROTEIN-RELATED"/>
    <property type="match status" value="1"/>
</dbReference>
<feature type="domain" description="Reductase C-terminal" evidence="6">
    <location>
        <begin position="318"/>
        <end position="402"/>
    </location>
</feature>
<dbReference type="Gene3D" id="3.50.50.60">
    <property type="entry name" value="FAD/NAD(P)-binding domain"/>
    <property type="match status" value="2"/>
</dbReference>
<dbReference type="SUPFAM" id="SSF51905">
    <property type="entry name" value="FAD/NAD(P)-binding domain"/>
    <property type="match status" value="1"/>
</dbReference>
<dbReference type="Gene3D" id="3.30.390.30">
    <property type="match status" value="1"/>
</dbReference>
<dbReference type="KEGG" id="hba:Hbal_2541"/>
<accession>C6XP36</accession>
<dbReference type="AlphaFoldDB" id="C6XP36"/>
<dbReference type="EMBL" id="CP001678">
    <property type="protein sequence ID" value="ACT60216.1"/>
    <property type="molecule type" value="Genomic_DNA"/>
</dbReference>
<dbReference type="InterPro" id="IPR016156">
    <property type="entry name" value="FAD/NAD-linked_Rdtase_dimer_sf"/>
</dbReference>
<dbReference type="GO" id="GO:0016651">
    <property type="term" value="F:oxidoreductase activity, acting on NAD(P)H"/>
    <property type="evidence" value="ECO:0007669"/>
    <property type="project" value="TreeGrafter"/>
</dbReference>
<protein>
    <submittedName>
        <fullName evidence="7">FAD-dependent pyridine nucleotide-disulphide oxidoreductase</fullName>
    </submittedName>
</protein>
<dbReference type="PRINTS" id="PR00411">
    <property type="entry name" value="PNDRDTASEI"/>
</dbReference>
<dbReference type="STRING" id="582402.Hbal_2541"/>
<evidence type="ECO:0000256" key="1">
    <source>
        <dbReference type="ARBA" id="ARBA00001974"/>
    </source>
</evidence>
<dbReference type="GO" id="GO:0005737">
    <property type="term" value="C:cytoplasm"/>
    <property type="evidence" value="ECO:0007669"/>
    <property type="project" value="TreeGrafter"/>
</dbReference>
<keyword evidence="3" id="KW-0274">FAD</keyword>
<evidence type="ECO:0000256" key="4">
    <source>
        <dbReference type="ARBA" id="ARBA00023002"/>
    </source>
</evidence>
<proteinExistence type="predicted"/>
<evidence type="ECO:0000313" key="8">
    <source>
        <dbReference type="Proteomes" id="UP000002745"/>
    </source>
</evidence>
<feature type="domain" description="FAD/NAD(P)-binding" evidence="5">
    <location>
        <begin position="2"/>
        <end position="299"/>
    </location>
</feature>
<dbReference type="InterPro" id="IPR036188">
    <property type="entry name" value="FAD/NAD-bd_sf"/>
</dbReference>
<name>C6XP36_HIRBI</name>
<dbReference type="SUPFAM" id="SSF55424">
    <property type="entry name" value="FAD/NAD-linked reductases, dimerisation (C-terminal) domain"/>
    <property type="match status" value="1"/>
</dbReference>
<dbReference type="eggNOG" id="COG0446">
    <property type="taxonomic scope" value="Bacteria"/>
</dbReference>
<dbReference type="Pfam" id="PF14759">
    <property type="entry name" value="Reductase_C"/>
    <property type="match status" value="1"/>
</dbReference>
<evidence type="ECO:0000259" key="6">
    <source>
        <dbReference type="Pfam" id="PF14759"/>
    </source>
</evidence>
<organism evidence="7 8">
    <name type="scientific">Hirschia baltica (strain ATCC 49814 / DSM 5838 / IFAM 1418)</name>
    <dbReference type="NCBI Taxonomy" id="582402"/>
    <lineage>
        <taxon>Bacteria</taxon>
        <taxon>Pseudomonadati</taxon>
        <taxon>Pseudomonadota</taxon>
        <taxon>Alphaproteobacteria</taxon>
        <taxon>Hyphomonadales</taxon>
        <taxon>Hyphomonadaceae</taxon>
        <taxon>Hirschia</taxon>
    </lineage>
</organism>
<evidence type="ECO:0000313" key="7">
    <source>
        <dbReference type="EMBL" id="ACT60216.1"/>
    </source>
</evidence>
<dbReference type="PANTHER" id="PTHR43557">
    <property type="entry name" value="APOPTOSIS-INDUCING FACTOR 1"/>
    <property type="match status" value="1"/>
</dbReference>
<reference evidence="8" key="1">
    <citation type="journal article" date="2011" name="J. Bacteriol.">
        <title>Genome sequences of eight morphologically diverse alphaproteobacteria.</title>
        <authorList>
            <consortium name="US DOE Joint Genome Institute"/>
            <person name="Brown P.J."/>
            <person name="Kysela D.T."/>
            <person name="Buechlein A."/>
            <person name="Hemmerich C."/>
            <person name="Brun Y.V."/>
        </authorList>
    </citation>
    <scope>NUCLEOTIDE SEQUENCE [LARGE SCALE GENOMIC DNA]</scope>
    <source>
        <strain evidence="8">ATCC 49814 / DSM 5838 / IFAM 1418</strain>
    </source>
</reference>
<dbReference type="InterPro" id="IPR028202">
    <property type="entry name" value="Reductase_C"/>
</dbReference>
<keyword evidence="8" id="KW-1185">Reference proteome</keyword>
<keyword evidence="2" id="KW-0285">Flavoprotein</keyword>
<dbReference type="OrthoDB" id="9768666at2"/>
<dbReference type="InterPro" id="IPR023753">
    <property type="entry name" value="FAD/NAD-binding_dom"/>
</dbReference>
<dbReference type="HOGENOM" id="CLU_003291_4_0_5"/>
<dbReference type="PRINTS" id="PR00368">
    <property type="entry name" value="FADPNR"/>
</dbReference>
<dbReference type="Pfam" id="PF07992">
    <property type="entry name" value="Pyr_redox_2"/>
    <property type="match status" value="1"/>
</dbReference>
<comment type="cofactor">
    <cofactor evidence="1">
        <name>FAD</name>
        <dbReference type="ChEBI" id="CHEBI:57692"/>
    </cofactor>
</comment>